<dbReference type="RefSeq" id="WP_025908035.1">
    <property type="nucleotide sequence ID" value="NZ_KQ758699.1"/>
</dbReference>
<evidence type="ECO:0008006" key="3">
    <source>
        <dbReference type="Google" id="ProtNLM"/>
    </source>
</evidence>
<dbReference type="AlphaFoldDB" id="A0A0V8JHD2"/>
<evidence type="ECO:0000313" key="1">
    <source>
        <dbReference type="EMBL" id="KSU86446.1"/>
    </source>
</evidence>
<sequence length="74" mass="8995">MFFKRKGWLRKEYDESFLKTFNELKDKWNKKEVIVERSVDPSDAVLVDMKLAKVKYLFLLKEAKHRNISIRKMS</sequence>
<accession>A0A0V8JHD2</accession>
<organism evidence="1 2">
    <name type="scientific">Priestia veravalensis</name>
    <dbReference type="NCBI Taxonomy" id="1414648"/>
    <lineage>
        <taxon>Bacteria</taxon>
        <taxon>Bacillati</taxon>
        <taxon>Bacillota</taxon>
        <taxon>Bacilli</taxon>
        <taxon>Bacillales</taxon>
        <taxon>Bacillaceae</taxon>
        <taxon>Priestia</taxon>
    </lineage>
</organism>
<name>A0A0V8JHD2_9BACI</name>
<protein>
    <recommendedName>
        <fullName evidence="3">DUF2508 family protein</fullName>
    </recommendedName>
</protein>
<dbReference type="Proteomes" id="UP000053681">
    <property type="component" value="Unassembled WGS sequence"/>
</dbReference>
<dbReference type="GeneID" id="93684541"/>
<proteinExistence type="predicted"/>
<reference evidence="1 2" key="1">
    <citation type="submission" date="2015-11" db="EMBL/GenBank/DDBJ databases">
        <title>Bacillus caseinolyticus sp nov.</title>
        <authorList>
            <person name="Dastager S.G."/>
            <person name="Mawlankar R."/>
        </authorList>
    </citation>
    <scope>NUCLEOTIDE SEQUENCE [LARGE SCALE GENOMIC DNA]</scope>
    <source>
        <strain evidence="1 2">SGD-V-76</strain>
    </source>
</reference>
<dbReference type="EMBL" id="LNQP01000084">
    <property type="protein sequence ID" value="KSU86446.1"/>
    <property type="molecule type" value="Genomic_DNA"/>
</dbReference>
<dbReference type="Pfam" id="PF10704">
    <property type="entry name" value="DUF2508"/>
    <property type="match status" value="1"/>
</dbReference>
<dbReference type="InterPro" id="IPR019644">
    <property type="entry name" value="DUF2508"/>
</dbReference>
<gene>
    <name evidence="1" type="ORF">AS180_18535</name>
</gene>
<comment type="caution">
    <text evidence="1">The sequence shown here is derived from an EMBL/GenBank/DDBJ whole genome shotgun (WGS) entry which is preliminary data.</text>
</comment>
<evidence type="ECO:0000313" key="2">
    <source>
        <dbReference type="Proteomes" id="UP000053681"/>
    </source>
</evidence>
<keyword evidence="2" id="KW-1185">Reference proteome</keyword>